<feature type="region of interest" description="Disordered" evidence="1">
    <location>
        <begin position="40"/>
        <end position="70"/>
    </location>
</feature>
<dbReference type="EMBL" id="BSPG01000024">
    <property type="protein sequence ID" value="GLS45580.1"/>
    <property type="molecule type" value="Genomic_DNA"/>
</dbReference>
<evidence type="ECO:0000313" key="5">
    <source>
        <dbReference type="Proteomes" id="UP001156881"/>
    </source>
</evidence>
<organism evidence="3 4">
    <name type="scientific">Methylobacterium brachythecii</name>
    <dbReference type="NCBI Taxonomy" id="1176177"/>
    <lineage>
        <taxon>Bacteria</taxon>
        <taxon>Pseudomonadati</taxon>
        <taxon>Pseudomonadota</taxon>
        <taxon>Alphaproteobacteria</taxon>
        <taxon>Hyphomicrobiales</taxon>
        <taxon>Methylobacteriaceae</taxon>
        <taxon>Methylobacterium</taxon>
    </lineage>
</organism>
<evidence type="ECO:0000313" key="2">
    <source>
        <dbReference type="EMBL" id="GLS45580.1"/>
    </source>
</evidence>
<dbReference type="AlphaFoldDB" id="A0A7W6F8T3"/>
<evidence type="ECO:0000313" key="4">
    <source>
        <dbReference type="Proteomes" id="UP000517759"/>
    </source>
</evidence>
<dbReference type="RefSeq" id="WP_183508842.1">
    <property type="nucleotide sequence ID" value="NZ_BSPG01000024.1"/>
</dbReference>
<sequence>MADEQVQALAKAARLFQDEQTPWPPILEQVLHELTRSVTEDEAVPPATQEADEVDMTAEEGPSKDEKGVKRFLSALKRKKD</sequence>
<comment type="caution">
    <text evidence="3">The sequence shown here is derived from an EMBL/GenBank/DDBJ whole genome shotgun (WGS) entry which is preliminary data.</text>
</comment>
<evidence type="ECO:0000313" key="3">
    <source>
        <dbReference type="EMBL" id="MBB3904745.1"/>
    </source>
</evidence>
<accession>A0A7W6F8T3</accession>
<name>A0A7W6F8T3_9HYPH</name>
<dbReference type="EMBL" id="JACIDN010000008">
    <property type="protein sequence ID" value="MBB3904745.1"/>
    <property type="molecule type" value="Genomic_DNA"/>
</dbReference>
<reference evidence="2" key="4">
    <citation type="submission" date="2023-01" db="EMBL/GenBank/DDBJ databases">
        <title>Draft genome sequence of Methylobacterium brachythecii strain NBRC 107710.</title>
        <authorList>
            <person name="Sun Q."/>
            <person name="Mori K."/>
        </authorList>
    </citation>
    <scope>NUCLEOTIDE SEQUENCE</scope>
    <source>
        <strain evidence="2">NBRC 107710</strain>
    </source>
</reference>
<dbReference type="Proteomes" id="UP001156881">
    <property type="component" value="Unassembled WGS sequence"/>
</dbReference>
<dbReference type="Proteomes" id="UP000517759">
    <property type="component" value="Unassembled WGS sequence"/>
</dbReference>
<reference evidence="2" key="1">
    <citation type="journal article" date="2014" name="Int. J. Syst. Evol. Microbiol.">
        <title>Complete genome of a new Firmicutes species belonging to the dominant human colonic microbiota ('Ruminococcus bicirculans') reveals two chromosomes and a selective capacity to utilize plant glucans.</title>
        <authorList>
            <consortium name="NISC Comparative Sequencing Program"/>
            <person name="Wegmann U."/>
            <person name="Louis P."/>
            <person name="Goesmann A."/>
            <person name="Henrissat B."/>
            <person name="Duncan S.H."/>
            <person name="Flint H.J."/>
        </authorList>
    </citation>
    <scope>NUCLEOTIDE SEQUENCE</scope>
    <source>
        <strain evidence="2">NBRC 107710</strain>
    </source>
</reference>
<proteinExistence type="predicted"/>
<gene>
    <name evidence="2" type="ORF">GCM10007884_35710</name>
    <name evidence="3" type="ORF">GGR33_004268</name>
</gene>
<protein>
    <submittedName>
        <fullName evidence="3">Uncharacterized protein</fullName>
    </submittedName>
</protein>
<reference evidence="3 4" key="3">
    <citation type="submission" date="2020-08" db="EMBL/GenBank/DDBJ databases">
        <title>Genomic Encyclopedia of Type Strains, Phase IV (KMG-IV): sequencing the most valuable type-strain genomes for metagenomic binning, comparative biology and taxonomic classification.</title>
        <authorList>
            <person name="Goeker M."/>
        </authorList>
    </citation>
    <scope>NUCLEOTIDE SEQUENCE [LARGE SCALE GENOMIC DNA]</scope>
    <source>
        <strain evidence="3 4">DSM 24105</strain>
    </source>
</reference>
<reference evidence="5" key="2">
    <citation type="journal article" date="2019" name="Int. J. Syst. Evol. Microbiol.">
        <title>The Global Catalogue of Microorganisms (GCM) 10K type strain sequencing project: providing services to taxonomists for standard genome sequencing and annotation.</title>
        <authorList>
            <consortium name="The Broad Institute Genomics Platform"/>
            <consortium name="The Broad Institute Genome Sequencing Center for Infectious Disease"/>
            <person name="Wu L."/>
            <person name="Ma J."/>
        </authorList>
    </citation>
    <scope>NUCLEOTIDE SEQUENCE [LARGE SCALE GENOMIC DNA]</scope>
    <source>
        <strain evidence="5">NBRC 107710</strain>
    </source>
</reference>
<keyword evidence="5" id="KW-1185">Reference proteome</keyword>
<evidence type="ECO:0000256" key="1">
    <source>
        <dbReference type="SAM" id="MobiDB-lite"/>
    </source>
</evidence>